<proteinExistence type="predicted"/>
<name>A0AA38H4T5_9TREE</name>
<dbReference type="RefSeq" id="XP_052943657.1">
    <property type="nucleotide sequence ID" value="XM_053090153.1"/>
</dbReference>
<feature type="compositionally biased region" description="Gly residues" evidence="1">
    <location>
        <begin position="114"/>
        <end position="125"/>
    </location>
</feature>
<accession>A0AA38H4T5</accession>
<evidence type="ECO:0000256" key="1">
    <source>
        <dbReference type="SAM" id="MobiDB-lite"/>
    </source>
</evidence>
<comment type="caution">
    <text evidence="2">The sequence shown here is derived from an EMBL/GenBank/DDBJ whole genome shotgun (WGS) entry which is preliminary data.</text>
</comment>
<organism evidence="2 3">
    <name type="scientific">Dioszegia hungarica</name>
    <dbReference type="NCBI Taxonomy" id="4972"/>
    <lineage>
        <taxon>Eukaryota</taxon>
        <taxon>Fungi</taxon>
        <taxon>Dikarya</taxon>
        <taxon>Basidiomycota</taxon>
        <taxon>Agaricomycotina</taxon>
        <taxon>Tremellomycetes</taxon>
        <taxon>Tremellales</taxon>
        <taxon>Bulleribasidiaceae</taxon>
        <taxon>Dioszegia</taxon>
    </lineage>
</organism>
<feature type="compositionally biased region" description="Pro residues" evidence="1">
    <location>
        <begin position="35"/>
        <end position="44"/>
    </location>
</feature>
<gene>
    <name evidence="2" type="ORF">MKK02DRAFT_38549</name>
</gene>
<keyword evidence="3" id="KW-1185">Reference proteome</keyword>
<evidence type="ECO:0000313" key="2">
    <source>
        <dbReference type="EMBL" id="KAI9633880.1"/>
    </source>
</evidence>
<dbReference type="AlphaFoldDB" id="A0AA38H4T5"/>
<protein>
    <submittedName>
        <fullName evidence="2">Uncharacterized protein</fullName>
    </submittedName>
</protein>
<sequence length="337" mass="34840">MFTRITPTLRALPLRSASRPISTSLPRFSGNHPLSPGPTTPPQNPATTQGHASDKKVQKDIQSQAVQEGKNQHAQGDKSAAGEGESQPFDAARMSGGESKSAEGTGPWKDQVGGQAGGKQGGGSMGEKVDASGESNTAKVTKALGLKSSRKFSTSARAFLPASPGGSGNTIPGARDTHEDASKLHGEQNEHLKHQSGGKDHADRKGNAADEPHLPSKSKSASPSGTKRFHTSARVGVEGKKYAGTQEGEAKKAGYSVPSEALPQGISSAYAPSEAAPTAPAGMKPSSEVEFSSSAQDPPNDVLKQKVLSGDMPTKNPQPSGEVGKQGLKEGWKNRKA</sequence>
<feature type="compositionally biased region" description="Basic and acidic residues" evidence="1">
    <location>
        <begin position="327"/>
        <end position="337"/>
    </location>
</feature>
<evidence type="ECO:0000313" key="3">
    <source>
        <dbReference type="Proteomes" id="UP001164286"/>
    </source>
</evidence>
<feature type="compositionally biased region" description="Basic and acidic residues" evidence="1">
    <location>
        <begin position="175"/>
        <end position="214"/>
    </location>
</feature>
<reference evidence="2" key="1">
    <citation type="journal article" date="2022" name="G3 (Bethesda)">
        <title>High quality genome of the basidiomycete yeast Dioszegia hungarica PDD-24b-2 isolated from cloud water.</title>
        <authorList>
            <person name="Jarrige D."/>
            <person name="Haridas S."/>
            <person name="Bleykasten-Grosshans C."/>
            <person name="Joly M."/>
            <person name="Nadalig T."/>
            <person name="Sancelme M."/>
            <person name="Vuilleumier S."/>
            <person name="Grigoriev I.V."/>
            <person name="Amato P."/>
            <person name="Bringel F."/>
        </authorList>
    </citation>
    <scope>NUCLEOTIDE SEQUENCE</scope>
    <source>
        <strain evidence="2">PDD-24b-2</strain>
    </source>
</reference>
<dbReference type="EMBL" id="JAKWFO010000008">
    <property type="protein sequence ID" value="KAI9633880.1"/>
    <property type="molecule type" value="Genomic_DNA"/>
</dbReference>
<dbReference type="Proteomes" id="UP001164286">
    <property type="component" value="Unassembled WGS sequence"/>
</dbReference>
<feature type="region of interest" description="Disordered" evidence="1">
    <location>
        <begin position="15"/>
        <end position="337"/>
    </location>
</feature>
<dbReference type="GeneID" id="77729358"/>